<keyword evidence="3" id="KW-0378">Hydrolase</keyword>
<dbReference type="RefSeq" id="WP_087784700.1">
    <property type="nucleotide sequence ID" value="NZ_CBCPKE010000012.1"/>
</dbReference>
<dbReference type="InterPro" id="IPR011335">
    <property type="entry name" value="Restrct_endonuc-II-like"/>
</dbReference>
<sequence>MRSGLMLGSLGPLVWWLLLLSVLSWIALLIGAKVSRHRRYQRQAQRILARLPQLAGDGQRLNYLRKVNPYVFEELLLTAFERRGYRIKRNRRYSGDGGLDGQVWMGSQRYLIQAKRYARTITPAHVVAFGALVRRERCRGLFIHTGRTGLKSREAQSASPCIEFISGQRLLDLIDQQRPWLLNEE</sequence>
<dbReference type="InterPro" id="IPR011856">
    <property type="entry name" value="tRNA_endonuc-like_dom_sf"/>
</dbReference>
<dbReference type="SUPFAM" id="SSF52980">
    <property type="entry name" value="Restriction endonuclease-like"/>
    <property type="match status" value="1"/>
</dbReference>
<dbReference type="Pfam" id="PF04471">
    <property type="entry name" value="Mrr_cat"/>
    <property type="match status" value="1"/>
</dbReference>
<dbReference type="PANTHER" id="PTHR30015">
    <property type="entry name" value="MRR RESTRICTION SYSTEM PROTEIN"/>
    <property type="match status" value="1"/>
</dbReference>
<dbReference type="EMBL" id="CP046294">
    <property type="protein sequence ID" value="QGR70030.1"/>
    <property type="molecule type" value="Genomic_DNA"/>
</dbReference>
<accession>A0ABX6F6H9</accession>
<feature type="domain" description="Restriction endonuclease type IV Mrr" evidence="2">
    <location>
        <begin position="64"/>
        <end position="174"/>
    </location>
</feature>
<keyword evidence="3" id="KW-0255">Endonuclease</keyword>
<dbReference type="Proteomes" id="UP000424966">
    <property type="component" value="Chromosome"/>
</dbReference>
<name>A0ABX6F6H9_YERIN</name>
<protein>
    <submittedName>
        <fullName evidence="3">Restriction endonuclease</fullName>
    </submittedName>
</protein>
<feature type="transmembrane region" description="Helical" evidence="1">
    <location>
        <begin position="13"/>
        <end position="32"/>
    </location>
</feature>
<dbReference type="GO" id="GO:0004519">
    <property type="term" value="F:endonuclease activity"/>
    <property type="evidence" value="ECO:0007669"/>
    <property type="project" value="UniProtKB-KW"/>
</dbReference>
<organism evidence="3 4">
    <name type="scientific">Yersinia intermedia</name>
    <dbReference type="NCBI Taxonomy" id="631"/>
    <lineage>
        <taxon>Bacteria</taxon>
        <taxon>Pseudomonadati</taxon>
        <taxon>Pseudomonadota</taxon>
        <taxon>Gammaproteobacteria</taxon>
        <taxon>Enterobacterales</taxon>
        <taxon>Yersiniaceae</taxon>
        <taxon>Yersinia</taxon>
    </lineage>
</organism>
<keyword evidence="1" id="KW-0812">Transmembrane</keyword>
<dbReference type="InterPro" id="IPR007560">
    <property type="entry name" value="Restrct_endonuc_IV_Mrr"/>
</dbReference>
<evidence type="ECO:0000259" key="2">
    <source>
        <dbReference type="Pfam" id="PF04471"/>
    </source>
</evidence>
<reference evidence="3 4" key="1">
    <citation type="submission" date="2019-11" db="EMBL/GenBank/DDBJ databases">
        <title>FDA dAtabase for Regulatory Grade micrObial Sequences (FDA-ARGOS): Supporting development and validation of Infectious Disease Dx tests.</title>
        <authorList>
            <person name="Patel R."/>
            <person name="Rucinski S."/>
            <person name="Tallon L."/>
            <person name="Sadzewicz L."/>
            <person name="Vavikolanu K."/>
            <person name="Mehta A."/>
            <person name="Aluvathingal J."/>
            <person name="Nadendla S."/>
            <person name="Nandy P."/>
            <person name="Geyer C."/>
            <person name="Yan Y."/>
            <person name="Sichtig H."/>
        </authorList>
    </citation>
    <scope>NUCLEOTIDE SEQUENCE [LARGE SCALE GENOMIC DNA]</scope>
    <source>
        <strain evidence="3 4">FDAARGOS_729</strain>
    </source>
</reference>
<proteinExistence type="predicted"/>
<keyword evidence="1" id="KW-1133">Transmembrane helix</keyword>
<dbReference type="Gene3D" id="3.40.1350.10">
    <property type="match status" value="1"/>
</dbReference>
<evidence type="ECO:0000256" key="1">
    <source>
        <dbReference type="SAM" id="Phobius"/>
    </source>
</evidence>
<evidence type="ECO:0000313" key="3">
    <source>
        <dbReference type="EMBL" id="QGR70030.1"/>
    </source>
</evidence>
<keyword evidence="4" id="KW-1185">Reference proteome</keyword>
<dbReference type="GeneID" id="58045867"/>
<dbReference type="InterPro" id="IPR052906">
    <property type="entry name" value="Type_IV_Methyl-Rstrct_Enzyme"/>
</dbReference>
<keyword evidence="3" id="KW-0540">Nuclease</keyword>
<keyword evidence="1" id="KW-0472">Membrane</keyword>
<evidence type="ECO:0000313" key="4">
    <source>
        <dbReference type="Proteomes" id="UP000424966"/>
    </source>
</evidence>
<gene>
    <name evidence="3" type="ORF">FOC37_06355</name>
</gene>
<dbReference type="PANTHER" id="PTHR30015:SF7">
    <property type="entry name" value="TYPE IV METHYL-DIRECTED RESTRICTION ENZYME ECOKMRR"/>
    <property type="match status" value="1"/>
</dbReference>